<dbReference type="InterPro" id="IPR001278">
    <property type="entry name" value="Arg-tRNA-ligase"/>
</dbReference>
<accession>A0A2A2KVM5</accession>
<organism evidence="7 8">
    <name type="scientific">Diploscapter pachys</name>
    <dbReference type="NCBI Taxonomy" id="2018661"/>
    <lineage>
        <taxon>Eukaryota</taxon>
        <taxon>Metazoa</taxon>
        <taxon>Ecdysozoa</taxon>
        <taxon>Nematoda</taxon>
        <taxon>Chromadorea</taxon>
        <taxon>Rhabditida</taxon>
        <taxon>Rhabditina</taxon>
        <taxon>Rhabditomorpha</taxon>
        <taxon>Rhabditoidea</taxon>
        <taxon>Rhabditidae</taxon>
        <taxon>Diploscapter</taxon>
    </lineage>
</organism>
<gene>
    <name evidence="7" type="ORF">WR25_20111</name>
</gene>
<evidence type="ECO:0000256" key="1">
    <source>
        <dbReference type="ARBA" id="ARBA00005594"/>
    </source>
</evidence>
<dbReference type="GO" id="GO:0004814">
    <property type="term" value="F:arginine-tRNA ligase activity"/>
    <property type="evidence" value="ECO:0007669"/>
    <property type="project" value="UniProtKB-EC"/>
</dbReference>
<keyword evidence="8" id="KW-1185">Reference proteome</keyword>
<proteinExistence type="inferred from homology"/>
<comment type="caution">
    <text evidence="7">The sequence shown here is derived from an EMBL/GenBank/DDBJ whole genome shotgun (WGS) entry which is preliminary data.</text>
</comment>
<evidence type="ECO:0000259" key="6">
    <source>
        <dbReference type="SMART" id="SM00836"/>
    </source>
</evidence>
<evidence type="ECO:0000313" key="8">
    <source>
        <dbReference type="Proteomes" id="UP000218231"/>
    </source>
</evidence>
<comment type="function">
    <text evidence="5">Catalyzes the attachment of arginine to tRNA(Arg) in a two-step reaction: arginine is first activated by ATP to form Arg-AMP and then transferred to the acceptor end of tRNA(Arg).</text>
</comment>
<dbReference type="SMART" id="SM00836">
    <property type="entry name" value="DALR_1"/>
    <property type="match status" value="1"/>
</dbReference>
<dbReference type="GO" id="GO:0005524">
    <property type="term" value="F:ATP binding"/>
    <property type="evidence" value="ECO:0007669"/>
    <property type="project" value="InterPro"/>
</dbReference>
<evidence type="ECO:0000256" key="3">
    <source>
        <dbReference type="ARBA" id="ARBA00039495"/>
    </source>
</evidence>
<dbReference type="Gene3D" id="1.10.730.10">
    <property type="entry name" value="Isoleucyl-tRNA Synthetase, Domain 1"/>
    <property type="match status" value="1"/>
</dbReference>
<dbReference type="SUPFAM" id="SSF47323">
    <property type="entry name" value="Anticodon-binding domain of a subclass of class I aminoacyl-tRNA synthetases"/>
    <property type="match status" value="1"/>
</dbReference>
<dbReference type="OrthoDB" id="29773at2759"/>
<feature type="non-terminal residue" evidence="7">
    <location>
        <position position="1"/>
    </location>
</feature>
<dbReference type="EC" id="6.1.1.19" evidence="2"/>
<dbReference type="EMBL" id="LIAE01007638">
    <property type="protein sequence ID" value="PAV77962.1"/>
    <property type="molecule type" value="Genomic_DNA"/>
</dbReference>
<comment type="similarity">
    <text evidence="1">Belongs to the class-I aminoacyl-tRNA synthetase family.</text>
</comment>
<dbReference type="InterPro" id="IPR008909">
    <property type="entry name" value="DALR_anticod-bd"/>
</dbReference>
<evidence type="ECO:0000256" key="2">
    <source>
        <dbReference type="ARBA" id="ARBA00012837"/>
    </source>
</evidence>
<dbReference type="Proteomes" id="UP000218231">
    <property type="component" value="Unassembled WGS sequence"/>
</dbReference>
<feature type="domain" description="DALR anticodon binding" evidence="6">
    <location>
        <begin position="87"/>
        <end position="200"/>
    </location>
</feature>
<dbReference type="InterPro" id="IPR009080">
    <property type="entry name" value="tRNAsynth_Ia_anticodon-bd"/>
</dbReference>
<dbReference type="PANTHER" id="PTHR11956:SF11">
    <property type="entry name" value="ARGININE--TRNA LIGASE, MITOCHONDRIAL-RELATED"/>
    <property type="match status" value="1"/>
</dbReference>
<dbReference type="SUPFAM" id="SSF52374">
    <property type="entry name" value="Nucleotidylyl transferase"/>
    <property type="match status" value="1"/>
</dbReference>
<evidence type="ECO:0000313" key="7">
    <source>
        <dbReference type="EMBL" id="PAV77962.1"/>
    </source>
</evidence>
<name>A0A2A2KVM5_9BILA</name>
<reference evidence="7 8" key="1">
    <citation type="journal article" date="2017" name="Curr. Biol.">
        <title>Genome architecture and evolution of a unichromosomal asexual nematode.</title>
        <authorList>
            <person name="Fradin H."/>
            <person name="Zegar C."/>
            <person name="Gutwein M."/>
            <person name="Lucas J."/>
            <person name="Kovtun M."/>
            <person name="Corcoran D."/>
            <person name="Baugh L.R."/>
            <person name="Kiontke K."/>
            <person name="Gunsalus K."/>
            <person name="Fitch D.H."/>
            <person name="Piano F."/>
        </authorList>
    </citation>
    <scope>NUCLEOTIDE SEQUENCE [LARGE SCALE GENOMIC DNA]</scope>
    <source>
        <strain evidence="7">PF1309</strain>
    </source>
</reference>
<dbReference type="Gene3D" id="3.40.50.620">
    <property type="entry name" value="HUPs"/>
    <property type="match status" value="1"/>
</dbReference>
<dbReference type="STRING" id="2018661.A0A2A2KVM5"/>
<dbReference type="GO" id="GO:0006420">
    <property type="term" value="P:arginyl-tRNA aminoacylation"/>
    <property type="evidence" value="ECO:0007669"/>
    <property type="project" value="InterPro"/>
</dbReference>
<dbReference type="GO" id="GO:0005739">
    <property type="term" value="C:mitochondrion"/>
    <property type="evidence" value="ECO:0007669"/>
    <property type="project" value="TreeGrafter"/>
</dbReference>
<evidence type="ECO:0000256" key="4">
    <source>
        <dbReference type="ARBA" id="ARBA00049339"/>
    </source>
</evidence>
<sequence>YMKLRKGKAESVDEIIEAGQEAALEFMKQSKTIKVPKSEQNEIAKILSISTIVFNNCKRARNADYEFNFKSAFALNDNNALGFQTRHSRLYSLEQRHAHLLPKIETCSELPEVTDEIRAVLNLMEQTEQSLNDSLNQLEPCVFTSNLVQLNHATGPLFAQMRVKNQPDEIAVPRLLLFSAVRSLLCSGMHLLGMTPVNQM</sequence>
<evidence type="ECO:0000256" key="5">
    <source>
        <dbReference type="ARBA" id="ARBA00049595"/>
    </source>
</evidence>
<dbReference type="GO" id="GO:0032543">
    <property type="term" value="P:mitochondrial translation"/>
    <property type="evidence" value="ECO:0007669"/>
    <property type="project" value="TreeGrafter"/>
</dbReference>
<protein>
    <recommendedName>
        <fullName evidence="3">Probable arginine--tRNA ligase, mitochondrial</fullName>
        <ecNumber evidence="2">6.1.1.19</ecNumber>
    </recommendedName>
</protein>
<dbReference type="InterPro" id="IPR014729">
    <property type="entry name" value="Rossmann-like_a/b/a_fold"/>
</dbReference>
<comment type="catalytic activity">
    <reaction evidence="4">
        <text>tRNA(Arg) + L-arginine + ATP = L-arginyl-tRNA(Arg) + AMP + diphosphate</text>
        <dbReference type="Rhea" id="RHEA:20301"/>
        <dbReference type="Rhea" id="RHEA-COMP:9658"/>
        <dbReference type="Rhea" id="RHEA-COMP:9673"/>
        <dbReference type="ChEBI" id="CHEBI:30616"/>
        <dbReference type="ChEBI" id="CHEBI:32682"/>
        <dbReference type="ChEBI" id="CHEBI:33019"/>
        <dbReference type="ChEBI" id="CHEBI:78442"/>
        <dbReference type="ChEBI" id="CHEBI:78513"/>
        <dbReference type="ChEBI" id="CHEBI:456215"/>
        <dbReference type="EC" id="6.1.1.19"/>
    </reaction>
</comment>
<dbReference type="PANTHER" id="PTHR11956">
    <property type="entry name" value="ARGINYL-TRNA SYNTHETASE"/>
    <property type="match status" value="1"/>
</dbReference>
<dbReference type="Pfam" id="PF05746">
    <property type="entry name" value="DALR_1"/>
    <property type="match status" value="1"/>
</dbReference>
<dbReference type="AlphaFoldDB" id="A0A2A2KVM5"/>